<protein>
    <submittedName>
        <fullName evidence="2">Uncharacterized protein</fullName>
    </submittedName>
</protein>
<keyword evidence="3" id="KW-1185">Reference proteome</keyword>
<dbReference type="Proteomes" id="UP000249390">
    <property type="component" value="Unassembled WGS sequence"/>
</dbReference>
<evidence type="ECO:0000313" key="2">
    <source>
        <dbReference type="EMBL" id="RAL50014.1"/>
    </source>
</evidence>
<dbReference type="AlphaFoldDB" id="A0A328DWA3"/>
<organism evidence="2 3">
    <name type="scientific">Cuscuta australis</name>
    <dbReference type="NCBI Taxonomy" id="267555"/>
    <lineage>
        <taxon>Eukaryota</taxon>
        <taxon>Viridiplantae</taxon>
        <taxon>Streptophyta</taxon>
        <taxon>Embryophyta</taxon>
        <taxon>Tracheophyta</taxon>
        <taxon>Spermatophyta</taxon>
        <taxon>Magnoliopsida</taxon>
        <taxon>eudicotyledons</taxon>
        <taxon>Gunneridae</taxon>
        <taxon>Pentapetalae</taxon>
        <taxon>asterids</taxon>
        <taxon>lamiids</taxon>
        <taxon>Solanales</taxon>
        <taxon>Convolvulaceae</taxon>
        <taxon>Cuscuteae</taxon>
        <taxon>Cuscuta</taxon>
        <taxon>Cuscuta subgen. Grammica</taxon>
        <taxon>Cuscuta sect. Cleistogrammica</taxon>
    </lineage>
</organism>
<feature type="region of interest" description="Disordered" evidence="1">
    <location>
        <begin position="1"/>
        <end position="125"/>
    </location>
</feature>
<comment type="caution">
    <text evidence="2">The sequence shown here is derived from an EMBL/GenBank/DDBJ whole genome shotgun (WGS) entry which is preliminary data.</text>
</comment>
<feature type="compositionally biased region" description="Low complexity" evidence="1">
    <location>
        <begin position="68"/>
        <end position="79"/>
    </location>
</feature>
<evidence type="ECO:0000256" key="1">
    <source>
        <dbReference type="SAM" id="MobiDB-lite"/>
    </source>
</evidence>
<feature type="compositionally biased region" description="Low complexity" evidence="1">
    <location>
        <begin position="29"/>
        <end position="47"/>
    </location>
</feature>
<gene>
    <name evidence="2" type="ORF">DM860_016790</name>
</gene>
<evidence type="ECO:0000313" key="3">
    <source>
        <dbReference type="Proteomes" id="UP000249390"/>
    </source>
</evidence>
<sequence length="145" mass="14730">MMGLSAVGGGGGDDGDVGGRGWGGGGWAMVGTEAGVGAPASRGSRVVRVTRRRGDGFAGGDGDRRTGSPSKASESSEYSIGTDPEILRRILPPPAPGADGTDLYLPNRSRADGTDPPIRPSASTDPFQLFCTFVGDNYVVQDAST</sequence>
<dbReference type="EMBL" id="NQVE01000072">
    <property type="protein sequence ID" value="RAL50014.1"/>
    <property type="molecule type" value="Genomic_DNA"/>
</dbReference>
<name>A0A328DWA3_9ASTE</name>
<feature type="compositionally biased region" description="Gly residues" evidence="1">
    <location>
        <begin position="1"/>
        <end position="28"/>
    </location>
</feature>
<proteinExistence type="predicted"/>
<accession>A0A328DWA3</accession>
<reference evidence="2 3" key="1">
    <citation type="submission" date="2018-06" db="EMBL/GenBank/DDBJ databases">
        <title>The Genome of Cuscuta australis (Dodder) Provides Insight into the Evolution of Plant Parasitism.</title>
        <authorList>
            <person name="Liu H."/>
        </authorList>
    </citation>
    <scope>NUCLEOTIDE SEQUENCE [LARGE SCALE GENOMIC DNA]</scope>
    <source>
        <strain evidence="3">cv. Yunnan</strain>
        <tissue evidence="2">Vines</tissue>
    </source>
</reference>